<dbReference type="CDD" id="cd03143">
    <property type="entry name" value="A4_beta-galactosidase_middle_domain"/>
    <property type="match status" value="1"/>
</dbReference>
<comment type="caution">
    <text evidence="2">The sequence shown here is derived from an EMBL/GenBank/DDBJ whole genome shotgun (WGS) entry which is preliminary data.</text>
</comment>
<dbReference type="GO" id="GO:0005975">
    <property type="term" value="P:carbohydrate metabolic process"/>
    <property type="evidence" value="ECO:0007669"/>
    <property type="project" value="InterPro"/>
</dbReference>
<dbReference type="SUPFAM" id="SSF52317">
    <property type="entry name" value="Class I glutamine amidotransferase-like"/>
    <property type="match status" value="1"/>
</dbReference>
<reference evidence="2" key="1">
    <citation type="submission" date="2017-02" db="EMBL/GenBank/DDBJ databases">
        <title>Delving into the versatile metabolic prowess of the omnipresent phylum Bacteroidetes.</title>
        <authorList>
            <person name="Nobu M.K."/>
            <person name="Mei R."/>
            <person name="Narihiro T."/>
            <person name="Kuroda K."/>
            <person name="Liu W.-T."/>
        </authorList>
    </citation>
    <scope>NUCLEOTIDE SEQUENCE</scope>
    <source>
        <strain evidence="2">ADurb.Bin131</strain>
    </source>
</reference>
<dbReference type="Pfam" id="PF08532">
    <property type="entry name" value="Glyco_hydro_42M"/>
    <property type="match status" value="1"/>
</dbReference>
<dbReference type="InterPro" id="IPR029062">
    <property type="entry name" value="Class_I_gatase-like"/>
</dbReference>
<protein>
    <submittedName>
        <fullName evidence="2">Beta-galactosidase trimerization domain protein</fullName>
    </submittedName>
</protein>
<dbReference type="AlphaFoldDB" id="A0A1V6CD56"/>
<dbReference type="EMBL" id="MWDQ01000027">
    <property type="protein sequence ID" value="OQB74838.1"/>
    <property type="molecule type" value="Genomic_DNA"/>
</dbReference>
<dbReference type="PANTHER" id="PTHR36447">
    <property type="entry name" value="BETA-GALACTOSIDASE GANA"/>
    <property type="match status" value="1"/>
</dbReference>
<dbReference type="InterPro" id="IPR003476">
    <property type="entry name" value="Glyco_hydro_42"/>
</dbReference>
<dbReference type="Gene3D" id="3.20.20.80">
    <property type="entry name" value="Glycosidases"/>
    <property type="match status" value="1"/>
</dbReference>
<accession>A0A1V6CD56</accession>
<feature type="domain" description="Beta-galactosidase trimerisation" evidence="1">
    <location>
        <begin position="509"/>
        <end position="698"/>
    </location>
</feature>
<name>A0A1V6CD56_UNCT6</name>
<dbReference type="Gene3D" id="3.40.50.880">
    <property type="match status" value="1"/>
</dbReference>
<dbReference type="PANTHER" id="PTHR36447:SF2">
    <property type="entry name" value="BETA-GALACTOSIDASE YESZ"/>
    <property type="match status" value="1"/>
</dbReference>
<evidence type="ECO:0000313" key="2">
    <source>
        <dbReference type="EMBL" id="OQB74838.1"/>
    </source>
</evidence>
<organism evidence="2">
    <name type="scientific">candidate division TA06 bacterium ADurb.Bin131</name>
    <dbReference type="NCBI Taxonomy" id="1852827"/>
    <lineage>
        <taxon>Bacteria</taxon>
        <taxon>Bacteria division TA06</taxon>
    </lineage>
</organism>
<proteinExistence type="predicted"/>
<evidence type="ECO:0000259" key="1">
    <source>
        <dbReference type="Pfam" id="PF08532"/>
    </source>
</evidence>
<dbReference type="Proteomes" id="UP000485562">
    <property type="component" value="Unassembled WGS sequence"/>
</dbReference>
<dbReference type="GO" id="GO:0004565">
    <property type="term" value="F:beta-galactosidase activity"/>
    <property type="evidence" value="ECO:0007669"/>
    <property type="project" value="InterPro"/>
</dbReference>
<dbReference type="InterPro" id="IPR013738">
    <property type="entry name" value="Beta_galactosidase_Trimer"/>
</dbReference>
<gene>
    <name evidence="2" type="ORF">BWX89_00327</name>
</gene>
<sequence length="809" mass="91421">MKKAIGIFFIFLGIGLCTFAQQKNPEKIYIRFKVISADSVYANLRTCIHRSPWYVSYPTIPRGGENYARLRIKQNQYSPWAEINGDWGTIILDFRNPQPLEEVEVEIQISTKNDESGIFKTIKTQEKGSIVSISLPFDYYNNPGEILTVRQESEKHLKMAQSLNLSQTNLPEKFSFYTGASGYETVYKDPEIWKNELKTLRILGINGTGYPSNKQQLDIYNELGFSRFITANSGNITQAKNEKNLSPDAFAKIQAVVLADEPGNLGLYQIEKEPVENFHRFLEDNSLKPKDFNAKDWSDIKPNTDRKKVEEIAYNWGPKYGEAAKKIFYWTHRYAQHITILYYKTLTEQIEKEYNPGVLTYVNYTDHPIILGGIMLPGSPDWFEMARQRATSLMWTEDWMYGGIRSWGNGLYQRLGFLCDILRNGASKHNLPLGFYNTMDNEEGIRMKGFIVIGHGVKIIDYFYYGPTYCATENYWSDNISQYKGVAKVIRDIGKAEDLVYPGQPPKRQVAIVYSTTDEIWEQDGAKGQEKQYLHIALAQEMYPADILNEGLILDRDLSQYKVIYFMDKHLPSAALKKLRTYVENGGTLVLLPLAGEKDEYDNEIDTITSIIGANAKTSINPTGFGTSSITLNQITGITNDVPVSLSYRKAEISGSVKSQIIGKFSDGSPAILANKVKKGNVIYYAFMPGHNFFAKVAEANPEGNVTKFPELPRKLITFPCTMAEVMKQVEISQGTFEADLLVSEKGTALILVNFTRQPIDAVKIKIQASGIKSVSSVENGEIKFQENNGYVSFSMPVNGVTDIVMLKK</sequence>